<name>A0A914QDM3_9BILA</name>
<dbReference type="WBParaSite" id="PDA_v2.g27448.t1">
    <property type="protein sequence ID" value="PDA_v2.g27448.t1"/>
    <property type="gene ID" value="PDA_v2.g27448"/>
</dbReference>
<dbReference type="InterPro" id="IPR036291">
    <property type="entry name" value="NAD(P)-bd_dom_sf"/>
</dbReference>
<evidence type="ECO:0000313" key="2">
    <source>
        <dbReference type="WBParaSite" id="PDA_v2.g27448.t1"/>
    </source>
</evidence>
<reference evidence="2" key="1">
    <citation type="submission" date="2022-11" db="UniProtKB">
        <authorList>
            <consortium name="WormBaseParasite"/>
        </authorList>
    </citation>
    <scope>IDENTIFICATION</scope>
</reference>
<dbReference type="SUPFAM" id="SSF51735">
    <property type="entry name" value="NAD(P)-binding Rossmann-fold domains"/>
    <property type="match status" value="1"/>
</dbReference>
<dbReference type="Pfam" id="PF13561">
    <property type="entry name" value="adh_short_C2"/>
    <property type="match status" value="1"/>
</dbReference>
<dbReference type="Proteomes" id="UP000887578">
    <property type="component" value="Unplaced"/>
</dbReference>
<dbReference type="AlphaFoldDB" id="A0A914QDM3"/>
<sequence>MSPYYSILKAALDHFARNYATLLASQGIRVNNLNPGITNTEFASRHGITDEMKKKVMKFFPIPLNRSGTSEEMAEFLVFMASDKASYLTGQCITVDGGILINSPTIKFD</sequence>
<dbReference type="PRINTS" id="PR00081">
    <property type="entry name" value="GDHRDH"/>
</dbReference>
<accession>A0A914QDM3</accession>
<proteinExistence type="predicted"/>
<protein>
    <submittedName>
        <fullName evidence="2">Uncharacterized protein</fullName>
    </submittedName>
</protein>
<evidence type="ECO:0000313" key="1">
    <source>
        <dbReference type="Proteomes" id="UP000887578"/>
    </source>
</evidence>
<keyword evidence="1" id="KW-1185">Reference proteome</keyword>
<dbReference type="Gene3D" id="3.40.50.720">
    <property type="entry name" value="NAD(P)-binding Rossmann-like Domain"/>
    <property type="match status" value="1"/>
</dbReference>
<dbReference type="PANTHER" id="PTHR43975:SF2">
    <property type="entry name" value="EG:BACR7A4.14 PROTEIN-RELATED"/>
    <property type="match status" value="1"/>
</dbReference>
<organism evidence="1 2">
    <name type="scientific">Panagrolaimus davidi</name>
    <dbReference type="NCBI Taxonomy" id="227884"/>
    <lineage>
        <taxon>Eukaryota</taxon>
        <taxon>Metazoa</taxon>
        <taxon>Ecdysozoa</taxon>
        <taxon>Nematoda</taxon>
        <taxon>Chromadorea</taxon>
        <taxon>Rhabditida</taxon>
        <taxon>Tylenchina</taxon>
        <taxon>Panagrolaimomorpha</taxon>
        <taxon>Panagrolaimoidea</taxon>
        <taxon>Panagrolaimidae</taxon>
        <taxon>Panagrolaimus</taxon>
    </lineage>
</organism>
<dbReference type="PANTHER" id="PTHR43975">
    <property type="entry name" value="ZGC:101858"/>
    <property type="match status" value="1"/>
</dbReference>
<dbReference type="InterPro" id="IPR002347">
    <property type="entry name" value="SDR_fam"/>
</dbReference>